<evidence type="ECO:0000313" key="3">
    <source>
        <dbReference type="Proteomes" id="UP000834458"/>
    </source>
</evidence>
<dbReference type="EMBL" id="CAHPSC010000034">
    <property type="protein sequence ID" value="CAB5696721.1"/>
    <property type="molecule type" value="Genomic_DNA"/>
</dbReference>
<dbReference type="Proteomes" id="UP000834458">
    <property type="component" value="Unassembled WGS sequence"/>
</dbReference>
<sequence>MADTNTATASTETLTVVVQVEPAPPDEERLQDLSTVFGLALVVVIVVWCSKQLLNLFSVNPDHD</sequence>
<reference evidence="2" key="1">
    <citation type="submission" date="2020-05" db="EMBL/GenBank/DDBJ databases">
        <authorList>
            <person name="Delgado-Blas J."/>
        </authorList>
    </citation>
    <scope>NUCLEOTIDE SEQUENCE</scope>
    <source>
        <strain evidence="2">BB1454</strain>
    </source>
</reference>
<keyword evidence="1" id="KW-0472">Membrane</keyword>
<comment type="caution">
    <text evidence="2">The sequence shown here is derived from an EMBL/GenBank/DDBJ whole genome shotgun (WGS) entry which is preliminary data.</text>
</comment>
<feature type="transmembrane region" description="Helical" evidence="1">
    <location>
        <begin position="33"/>
        <end position="50"/>
    </location>
</feature>
<keyword evidence="1" id="KW-1133">Transmembrane helix</keyword>
<keyword evidence="1" id="KW-0812">Transmembrane</keyword>
<name>A0AA35D908_9BURK</name>
<accession>A0AA35D908</accession>
<gene>
    <name evidence="2" type="ORF">GHA_02418</name>
</gene>
<evidence type="ECO:0000256" key="1">
    <source>
        <dbReference type="SAM" id="Phobius"/>
    </source>
</evidence>
<dbReference type="AlphaFoldDB" id="A0AA35D908"/>
<protein>
    <submittedName>
        <fullName evidence="2">Uncharacterized protein</fullName>
    </submittedName>
</protein>
<evidence type="ECO:0000313" key="2">
    <source>
        <dbReference type="EMBL" id="CAB5696721.1"/>
    </source>
</evidence>
<organism evidence="2 3">
    <name type="scientific">Comamonas aquatica</name>
    <dbReference type="NCBI Taxonomy" id="225991"/>
    <lineage>
        <taxon>Bacteria</taxon>
        <taxon>Pseudomonadati</taxon>
        <taxon>Pseudomonadota</taxon>
        <taxon>Betaproteobacteria</taxon>
        <taxon>Burkholderiales</taxon>
        <taxon>Comamonadaceae</taxon>
        <taxon>Comamonas</taxon>
    </lineage>
</organism>
<dbReference type="RefSeq" id="WP_234686232.1">
    <property type="nucleotide sequence ID" value="NZ_CAHPSC010000034.1"/>
</dbReference>
<proteinExistence type="predicted"/>